<organism evidence="2">
    <name type="scientific">viral metagenome</name>
    <dbReference type="NCBI Taxonomy" id="1070528"/>
    <lineage>
        <taxon>unclassified sequences</taxon>
        <taxon>metagenomes</taxon>
        <taxon>organismal metagenomes</taxon>
    </lineage>
</organism>
<evidence type="ECO:0000313" key="2">
    <source>
        <dbReference type="EMBL" id="QJA78781.1"/>
    </source>
</evidence>
<dbReference type="AlphaFoldDB" id="A0A6M3KAV3"/>
<name>A0A6M3KAV3_9ZZZZ</name>
<dbReference type="EMBL" id="MT142353">
    <property type="protein sequence ID" value="QJA78781.1"/>
    <property type="molecule type" value="Genomic_DNA"/>
</dbReference>
<protein>
    <submittedName>
        <fullName evidence="2">Uncharacterized protein</fullName>
    </submittedName>
</protein>
<accession>A0A6M3KAV3</accession>
<dbReference type="EMBL" id="MT141198">
    <property type="protein sequence ID" value="QJA56072.1"/>
    <property type="molecule type" value="Genomic_DNA"/>
</dbReference>
<evidence type="ECO:0000313" key="1">
    <source>
        <dbReference type="EMBL" id="QJA56072.1"/>
    </source>
</evidence>
<proteinExistence type="predicted"/>
<gene>
    <name evidence="2" type="ORF">MM415A00985_0016</name>
    <name evidence="1" type="ORF">MM415B01930_0011</name>
</gene>
<sequence>MRKLDLTDYQWTQKIQNPVTGGAEEVTLPYKVKDSILNILFLPSLGLQGAALVKQNVLAMKIEQSENEIILEEEEYQRVLTAANTYKAQSRADVELIDRILNQTPEIK</sequence>
<reference evidence="2" key="1">
    <citation type="submission" date="2020-03" db="EMBL/GenBank/DDBJ databases">
        <title>The deep terrestrial virosphere.</title>
        <authorList>
            <person name="Holmfeldt K."/>
            <person name="Nilsson E."/>
            <person name="Simone D."/>
            <person name="Lopez-Fernandez M."/>
            <person name="Wu X."/>
            <person name="de Brujin I."/>
            <person name="Lundin D."/>
            <person name="Andersson A."/>
            <person name="Bertilsson S."/>
            <person name="Dopson M."/>
        </authorList>
    </citation>
    <scope>NUCLEOTIDE SEQUENCE</scope>
    <source>
        <strain evidence="2">MM415A00985</strain>
        <strain evidence="1">MM415B01930</strain>
    </source>
</reference>